<reference evidence="2" key="1">
    <citation type="submission" date="2016-07" db="EMBL/GenBank/DDBJ databases">
        <authorList>
            <person name="Florea S."/>
            <person name="Webb J.S."/>
            <person name="Jaromczyk J."/>
            <person name="Schardl C.L."/>
        </authorList>
    </citation>
    <scope>NUCLEOTIDE SEQUENCE [LARGE SCALE GENOMIC DNA]</scope>
    <source>
        <strain evidence="2">MV-1</strain>
    </source>
</reference>
<dbReference type="OrthoDB" id="7338622at2"/>
<dbReference type="EMBL" id="MCGG01000024">
    <property type="protein sequence ID" value="OEJ67250.1"/>
    <property type="molecule type" value="Genomic_DNA"/>
</dbReference>
<organism evidence="1 2">
    <name type="scientific">Magnetovibrio blakemorei</name>
    <dbReference type="NCBI Taxonomy" id="28181"/>
    <lineage>
        <taxon>Bacteria</taxon>
        <taxon>Pseudomonadati</taxon>
        <taxon>Pseudomonadota</taxon>
        <taxon>Alphaproteobacteria</taxon>
        <taxon>Rhodospirillales</taxon>
        <taxon>Magnetovibrionaceae</taxon>
        <taxon>Magnetovibrio</taxon>
    </lineage>
</organism>
<evidence type="ECO:0000313" key="1">
    <source>
        <dbReference type="EMBL" id="OEJ67250.1"/>
    </source>
</evidence>
<dbReference type="AlphaFoldDB" id="A0A1E5Q8U1"/>
<comment type="caution">
    <text evidence="1">The sequence shown here is derived from an EMBL/GenBank/DDBJ whole genome shotgun (WGS) entry which is preliminary data.</text>
</comment>
<sequence length="163" mass="17898">MDRLLFAPCPPHRHPAFRDDDGQPTAVRVVRDHVDLIARLEPTAPLDGGAMVTFVALAFDLSLPPIDTAPVPEITVTLDNVSREIVRHLDAAVATQDRIEMTYRPYLSTDKEGPQMDPPITLGLTEVEANALQVTGRARMLDIGNKAFPSETYTATRFPGLAR</sequence>
<dbReference type="Proteomes" id="UP000095347">
    <property type="component" value="Unassembled WGS sequence"/>
</dbReference>
<protein>
    <submittedName>
        <fullName evidence="1">Transcriptional regulator</fullName>
    </submittedName>
</protein>
<name>A0A1E5Q8U1_9PROT</name>
<evidence type="ECO:0000313" key="2">
    <source>
        <dbReference type="Proteomes" id="UP000095347"/>
    </source>
</evidence>
<dbReference type="InterPro" id="IPR014974">
    <property type="entry name" value="DUF1833"/>
</dbReference>
<proteinExistence type="predicted"/>
<dbReference type="Pfam" id="PF08875">
    <property type="entry name" value="DUF1833"/>
    <property type="match status" value="1"/>
</dbReference>
<gene>
    <name evidence="1" type="ORF">BEN30_09720</name>
</gene>
<accession>A0A1E5Q8U1</accession>
<keyword evidence="2" id="KW-1185">Reference proteome</keyword>